<keyword evidence="1" id="KW-0472">Membrane</keyword>
<reference evidence="2 3" key="1">
    <citation type="submission" date="2020-04" db="EMBL/GenBank/DDBJ databases">
        <title>Phylogenetic Diversity and Antibacterial Activity against Ralstonia solanacearum of Endophytic Actinomycete Isolated from Moss.</title>
        <authorList>
            <person name="Zhuang X."/>
        </authorList>
    </citation>
    <scope>NUCLEOTIDE SEQUENCE [LARGE SCALE GENOMIC DNA]</scope>
    <source>
        <strain evidence="2 3">LD120</strain>
    </source>
</reference>
<gene>
    <name evidence="2" type="ORF">HFV08_01235</name>
</gene>
<accession>A0ABX1GVV9</accession>
<name>A0ABX1GVV9_9ACTN</name>
<keyword evidence="3" id="KW-1185">Reference proteome</keyword>
<comment type="caution">
    <text evidence="2">The sequence shown here is derived from an EMBL/GenBank/DDBJ whole genome shotgun (WGS) entry which is preliminary data.</text>
</comment>
<sequence>MAGMRGRQTVRDMVLSLAAIGAFAAVIYFVLPHDDTEKPPQKVDYQVELTTARRAAGYPVAAPEGLGKGWAATSVRFDGAAFKAWHLGFHGPDRTYVAVEQSTERPSRFIDRVTRGADETKLTQEIGGDRWRRYDGSDYDALVLKEKGVTTVVTGPASRSELTHVAERLKRS</sequence>
<proteinExistence type="predicted"/>
<protein>
    <submittedName>
        <fullName evidence="2">DUF4245 domain-containing protein</fullName>
    </submittedName>
</protein>
<dbReference type="Pfam" id="PF14030">
    <property type="entry name" value="DUF4245"/>
    <property type="match status" value="1"/>
</dbReference>
<dbReference type="EMBL" id="JAAWWP010000001">
    <property type="protein sequence ID" value="NKI39893.1"/>
    <property type="molecule type" value="Genomic_DNA"/>
</dbReference>
<feature type="transmembrane region" description="Helical" evidence="1">
    <location>
        <begin position="12"/>
        <end position="31"/>
    </location>
</feature>
<dbReference type="Proteomes" id="UP000772196">
    <property type="component" value="Unassembled WGS sequence"/>
</dbReference>
<evidence type="ECO:0000313" key="3">
    <source>
        <dbReference type="Proteomes" id="UP000772196"/>
    </source>
</evidence>
<evidence type="ECO:0000313" key="2">
    <source>
        <dbReference type="EMBL" id="NKI39893.1"/>
    </source>
</evidence>
<keyword evidence="1" id="KW-0812">Transmembrane</keyword>
<dbReference type="InterPro" id="IPR025339">
    <property type="entry name" value="DUF4245"/>
</dbReference>
<evidence type="ECO:0000256" key="1">
    <source>
        <dbReference type="SAM" id="Phobius"/>
    </source>
</evidence>
<organism evidence="2 3">
    <name type="scientific">Streptomyces physcomitrii</name>
    <dbReference type="NCBI Taxonomy" id="2724184"/>
    <lineage>
        <taxon>Bacteria</taxon>
        <taxon>Bacillati</taxon>
        <taxon>Actinomycetota</taxon>
        <taxon>Actinomycetes</taxon>
        <taxon>Kitasatosporales</taxon>
        <taxon>Streptomycetaceae</taxon>
        <taxon>Streptomyces</taxon>
    </lineage>
</organism>
<keyword evidence="1" id="KW-1133">Transmembrane helix</keyword>